<feature type="compositionally biased region" description="Low complexity" evidence="1">
    <location>
        <begin position="24"/>
        <end position="48"/>
    </location>
</feature>
<feature type="compositionally biased region" description="Low complexity" evidence="1">
    <location>
        <begin position="247"/>
        <end position="256"/>
    </location>
</feature>
<keyword evidence="3" id="KW-1185">Reference proteome</keyword>
<accession>A0AA39WUM4</accession>
<sequence>MPRQLPWKINGTAKSTAARPAGTASCASSPAPRSPAPSSSHRSTAHSTPKSRSTNLLSEGSSSKEKHSIGLDPGRSPSTSPPPEPLKEEPMIEGVRHDDRYRMVEDEFLAVAGDFTRHLHVVEYQRLKNLAKTQNAQTIQNISRPVTGEMTDLVRRRHMALGTAAKQRKGIAKVLGKRRVDRDASTSESENEAKSSDRWTGTSLRGLMDRPRKRAVPLAVGSRLPPLDASPSRRTGQPRGFESRIKAGGSSTAGSSRRIVKRDPSPSSNDDGDLDGHVDWIPKFKSRQPLQKPKVQPPPPTSTVRLASGIKSKSVPASNSLSSSTNKVRSDRPAHESRKDAQAAPHNDVQDDNDDNDDEDFFSRIRSRRAGQRKRSEPQSTPSEVRVKSETQSTSLNEIPFM</sequence>
<feature type="compositionally biased region" description="Acidic residues" evidence="1">
    <location>
        <begin position="350"/>
        <end position="360"/>
    </location>
</feature>
<dbReference type="EMBL" id="JAULSR010000004">
    <property type="protein sequence ID" value="KAK0621762.1"/>
    <property type="molecule type" value="Genomic_DNA"/>
</dbReference>
<organism evidence="2 3">
    <name type="scientific">Bombardia bombarda</name>
    <dbReference type="NCBI Taxonomy" id="252184"/>
    <lineage>
        <taxon>Eukaryota</taxon>
        <taxon>Fungi</taxon>
        <taxon>Dikarya</taxon>
        <taxon>Ascomycota</taxon>
        <taxon>Pezizomycotina</taxon>
        <taxon>Sordariomycetes</taxon>
        <taxon>Sordariomycetidae</taxon>
        <taxon>Sordariales</taxon>
        <taxon>Lasiosphaeriaceae</taxon>
        <taxon>Bombardia</taxon>
    </lineage>
</organism>
<evidence type="ECO:0000256" key="1">
    <source>
        <dbReference type="SAM" id="MobiDB-lite"/>
    </source>
</evidence>
<evidence type="ECO:0000313" key="2">
    <source>
        <dbReference type="EMBL" id="KAK0621762.1"/>
    </source>
</evidence>
<feature type="region of interest" description="Disordered" evidence="1">
    <location>
        <begin position="164"/>
        <end position="402"/>
    </location>
</feature>
<dbReference type="Proteomes" id="UP001174934">
    <property type="component" value="Unassembled WGS sequence"/>
</dbReference>
<comment type="caution">
    <text evidence="2">The sequence shown here is derived from an EMBL/GenBank/DDBJ whole genome shotgun (WGS) entry which is preliminary data.</text>
</comment>
<evidence type="ECO:0000313" key="3">
    <source>
        <dbReference type="Proteomes" id="UP001174934"/>
    </source>
</evidence>
<feature type="compositionally biased region" description="Polar residues" evidence="1">
    <location>
        <begin position="50"/>
        <end position="61"/>
    </location>
</feature>
<reference evidence="2" key="1">
    <citation type="submission" date="2023-06" db="EMBL/GenBank/DDBJ databases">
        <title>Genome-scale phylogeny and comparative genomics of the fungal order Sordariales.</title>
        <authorList>
            <consortium name="Lawrence Berkeley National Laboratory"/>
            <person name="Hensen N."/>
            <person name="Bonometti L."/>
            <person name="Westerberg I."/>
            <person name="Brannstrom I.O."/>
            <person name="Guillou S."/>
            <person name="Cros-Aarteil S."/>
            <person name="Calhoun S."/>
            <person name="Haridas S."/>
            <person name="Kuo A."/>
            <person name="Mondo S."/>
            <person name="Pangilinan J."/>
            <person name="Riley R."/>
            <person name="LaButti K."/>
            <person name="Andreopoulos B."/>
            <person name="Lipzen A."/>
            <person name="Chen C."/>
            <person name="Yanf M."/>
            <person name="Daum C."/>
            <person name="Ng V."/>
            <person name="Clum A."/>
            <person name="Steindorff A."/>
            <person name="Ohm R."/>
            <person name="Martin F."/>
            <person name="Silar P."/>
            <person name="Natvig D."/>
            <person name="Lalanne C."/>
            <person name="Gautier V."/>
            <person name="Ament-velasquez S.L."/>
            <person name="Kruys A."/>
            <person name="Hutchinson M.I."/>
            <person name="Powell A.J."/>
            <person name="Barry K."/>
            <person name="Miller A.N."/>
            <person name="Grigoriev I.V."/>
            <person name="Debuchy R."/>
            <person name="Gladieux P."/>
            <person name="Thoren M.H."/>
            <person name="Johannesson H."/>
        </authorList>
    </citation>
    <scope>NUCLEOTIDE SEQUENCE</scope>
    <source>
        <strain evidence="2">SMH3391-2</strain>
    </source>
</reference>
<feature type="compositionally biased region" description="Basic and acidic residues" evidence="1">
    <location>
        <begin position="178"/>
        <end position="197"/>
    </location>
</feature>
<gene>
    <name evidence="2" type="ORF">B0T17DRAFT_509082</name>
</gene>
<feature type="compositionally biased region" description="Basic and acidic residues" evidence="1">
    <location>
        <begin position="328"/>
        <end position="341"/>
    </location>
</feature>
<feature type="compositionally biased region" description="Polar residues" evidence="1">
    <location>
        <begin position="315"/>
        <end position="327"/>
    </location>
</feature>
<proteinExistence type="predicted"/>
<feature type="compositionally biased region" description="Polar residues" evidence="1">
    <location>
        <begin position="390"/>
        <end position="402"/>
    </location>
</feature>
<dbReference type="AlphaFoldDB" id="A0AA39WUM4"/>
<protein>
    <submittedName>
        <fullName evidence="2">Uncharacterized protein</fullName>
    </submittedName>
</protein>
<feature type="region of interest" description="Disordered" evidence="1">
    <location>
        <begin position="1"/>
        <end position="93"/>
    </location>
</feature>
<name>A0AA39WUM4_9PEZI</name>
<feature type="compositionally biased region" description="Basic residues" evidence="1">
    <location>
        <begin position="166"/>
        <end position="177"/>
    </location>
</feature>